<dbReference type="InterPro" id="IPR046595">
    <property type="entry name" value="DUF6653"/>
</dbReference>
<dbReference type="Proteomes" id="UP000246005">
    <property type="component" value="Unassembled WGS sequence"/>
</dbReference>
<sequence length="104" mass="11748">MLLSIWSRTWIGWWSLLPVGAVVAWLFVDPRVFPPVREPRSWAARGIYGERAWVQDRDLVPPAHRKVLRLLVALGVIGFGMIFWGLIALDVWPTVFGATVVVVA</sequence>
<keyword evidence="1" id="KW-1133">Transmembrane helix</keyword>
<name>A0A316HU74_9PSEU</name>
<feature type="transmembrane region" description="Helical" evidence="1">
    <location>
        <begin position="12"/>
        <end position="28"/>
    </location>
</feature>
<dbReference type="AlphaFoldDB" id="A0A316HU74"/>
<dbReference type="Pfam" id="PF20358">
    <property type="entry name" value="DUF6653"/>
    <property type="match status" value="1"/>
</dbReference>
<feature type="transmembrane region" description="Helical" evidence="1">
    <location>
        <begin position="67"/>
        <end position="87"/>
    </location>
</feature>
<protein>
    <submittedName>
        <fullName evidence="2">Uncharacterized protein</fullName>
    </submittedName>
</protein>
<comment type="caution">
    <text evidence="2">The sequence shown here is derived from an EMBL/GenBank/DDBJ whole genome shotgun (WGS) entry which is preliminary data.</text>
</comment>
<dbReference type="EMBL" id="QGHB01000010">
    <property type="protein sequence ID" value="PWK83608.1"/>
    <property type="molecule type" value="Genomic_DNA"/>
</dbReference>
<keyword evidence="1" id="KW-0812">Transmembrane</keyword>
<keyword evidence="1" id="KW-0472">Membrane</keyword>
<accession>A0A316HU74</accession>
<reference evidence="2 3" key="1">
    <citation type="submission" date="2018-05" db="EMBL/GenBank/DDBJ databases">
        <title>Genomic Encyclopedia of Type Strains, Phase IV (KMG-IV): sequencing the most valuable type-strain genomes for metagenomic binning, comparative biology and taxonomic classification.</title>
        <authorList>
            <person name="Goeker M."/>
        </authorList>
    </citation>
    <scope>NUCLEOTIDE SEQUENCE [LARGE SCALE GENOMIC DNA]</scope>
    <source>
        <strain evidence="2 3">DSM 45480</strain>
    </source>
</reference>
<evidence type="ECO:0000313" key="2">
    <source>
        <dbReference type="EMBL" id="PWK83608.1"/>
    </source>
</evidence>
<evidence type="ECO:0000313" key="3">
    <source>
        <dbReference type="Proteomes" id="UP000246005"/>
    </source>
</evidence>
<gene>
    <name evidence="2" type="ORF">C8D88_11064</name>
</gene>
<evidence type="ECO:0000256" key="1">
    <source>
        <dbReference type="SAM" id="Phobius"/>
    </source>
</evidence>
<organism evidence="2 3">
    <name type="scientific">Lentzea atacamensis</name>
    <dbReference type="NCBI Taxonomy" id="531938"/>
    <lineage>
        <taxon>Bacteria</taxon>
        <taxon>Bacillati</taxon>
        <taxon>Actinomycetota</taxon>
        <taxon>Actinomycetes</taxon>
        <taxon>Pseudonocardiales</taxon>
        <taxon>Pseudonocardiaceae</taxon>
        <taxon>Lentzea</taxon>
    </lineage>
</organism>
<proteinExistence type="predicted"/>